<keyword evidence="2" id="KW-1185">Reference proteome</keyword>
<dbReference type="OrthoDB" id="7809546at2"/>
<dbReference type="InterPro" id="IPR036849">
    <property type="entry name" value="Enolase-like_C_sf"/>
</dbReference>
<evidence type="ECO:0000313" key="2">
    <source>
        <dbReference type="Proteomes" id="UP000247454"/>
    </source>
</evidence>
<dbReference type="SUPFAM" id="SSF51604">
    <property type="entry name" value="Enolase C-terminal domain-like"/>
    <property type="match status" value="1"/>
</dbReference>
<evidence type="ECO:0008006" key="3">
    <source>
        <dbReference type="Google" id="ProtNLM"/>
    </source>
</evidence>
<comment type="caution">
    <text evidence="1">The sequence shown here is derived from an EMBL/GenBank/DDBJ whole genome shotgun (WGS) entry which is preliminary data.</text>
</comment>
<organism evidence="1 2">
    <name type="scientific">Phyllobacterium leguminum</name>
    <dbReference type="NCBI Taxonomy" id="314237"/>
    <lineage>
        <taxon>Bacteria</taxon>
        <taxon>Pseudomonadati</taxon>
        <taxon>Pseudomonadota</taxon>
        <taxon>Alphaproteobacteria</taxon>
        <taxon>Hyphomicrobiales</taxon>
        <taxon>Phyllobacteriaceae</taxon>
        <taxon>Phyllobacterium</taxon>
    </lineage>
</organism>
<evidence type="ECO:0000313" key="1">
    <source>
        <dbReference type="EMBL" id="PYE86610.1"/>
    </source>
</evidence>
<name>A0A318SZ28_9HYPH</name>
<dbReference type="EMBL" id="QJTF01000022">
    <property type="protein sequence ID" value="PYE86610.1"/>
    <property type="molecule type" value="Genomic_DNA"/>
</dbReference>
<dbReference type="InterPro" id="IPR029017">
    <property type="entry name" value="Enolase-like_N"/>
</dbReference>
<dbReference type="Gene3D" id="3.30.390.10">
    <property type="entry name" value="Enolase-like, N-terminal domain"/>
    <property type="match status" value="1"/>
</dbReference>
<dbReference type="Gene3D" id="3.20.20.120">
    <property type="entry name" value="Enolase-like C-terminal domain"/>
    <property type="match status" value="1"/>
</dbReference>
<gene>
    <name evidence="1" type="ORF">C7477_12236</name>
</gene>
<sequence length="472" mass="51308">MTDAPSLKVRDAAIFERRVTMRMPFRFGAVTVREASQLFLRLTVEDGRGHYAHGYAAELMVPKWFDKNPALGAPENEDQLRRSVRIAVKLASDAPAAPAFALHAAVEDEQHRLAAAEGLNGLIASFGLALVDRAVLDALCRMNGVSITEAIRNNLAQIDASTTPDLAGFDIAGFLESLKPQPNLSLRHTVGYVDSLTPSDISARLEDGLPECLEEEIHAYGVRYFKLKVSGRPREDAERLKAIAAVLDTLPEYKVTLDGNEQFESEAAVIDLMDRIEAEPSLQRLRRSLLFVEQPIARAAALVSPVRNLAGRVALEIDESDGTQDAFLAAREQGYRGVSSKSCKGFYRSLLNRCRVEKWNAEGPGGFFMSAEDLTTQPGIAVQQDLALAAILGSSHVERNGHHYVEGMQGALEGETRSWLDAHGDLYRQMDGGLRLDIRHGRLSLATTLHAPGLGISGDAAAATFAALEKGA</sequence>
<protein>
    <recommendedName>
        <fullName evidence="3">Mandelate racemase</fullName>
    </recommendedName>
</protein>
<dbReference type="AlphaFoldDB" id="A0A318SZ28"/>
<accession>A0A318SZ28</accession>
<dbReference type="RefSeq" id="WP_110753827.1">
    <property type="nucleotide sequence ID" value="NZ_QJTF01000022.1"/>
</dbReference>
<dbReference type="Proteomes" id="UP000247454">
    <property type="component" value="Unassembled WGS sequence"/>
</dbReference>
<reference evidence="1 2" key="1">
    <citation type="submission" date="2018-06" db="EMBL/GenBank/DDBJ databases">
        <title>Genomic Encyclopedia of Type Strains, Phase III (KMG-III): the genomes of soil and plant-associated and newly described type strains.</title>
        <authorList>
            <person name="Whitman W."/>
        </authorList>
    </citation>
    <scope>NUCLEOTIDE SEQUENCE [LARGE SCALE GENOMIC DNA]</scope>
    <source>
        <strain evidence="1 2">ORS 1419</strain>
    </source>
</reference>
<proteinExistence type="predicted"/>